<feature type="compositionally biased region" description="Basic and acidic residues" evidence="1">
    <location>
        <begin position="18"/>
        <end position="30"/>
    </location>
</feature>
<feature type="compositionally biased region" description="Basic and acidic residues" evidence="1">
    <location>
        <begin position="1"/>
        <end position="11"/>
    </location>
</feature>
<feature type="compositionally biased region" description="Polar residues" evidence="1">
    <location>
        <begin position="49"/>
        <end position="61"/>
    </location>
</feature>
<dbReference type="OrthoDB" id="3596604at2759"/>
<organism evidence="3 4">
    <name type="scientific">Fusarium sarcochroum</name>
    <dbReference type="NCBI Taxonomy" id="1208366"/>
    <lineage>
        <taxon>Eukaryota</taxon>
        <taxon>Fungi</taxon>
        <taxon>Dikarya</taxon>
        <taxon>Ascomycota</taxon>
        <taxon>Pezizomycotina</taxon>
        <taxon>Sordariomycetes</taxon>
        <taxon>Hypocreomycetidae</taxon>
        <taxon>Hypocreales</taxon>
        <taxon>Nectriaceae</taxon>
        <taxon>Fusarium</taxon>
        <taxon>Fusarium lateritium species complex</taxon>
    </lineage>
</organism>
<feature type="region of interest" description="Disordered" evidence="1">
    <location>
        <begin position="1"/>
        <end position="77"/>
    </location>
</feature>
<keyword evidence="2" id="KW-0812">Transmembrane</keyword>
<sequence length="532" mass="58554">MERARAEEEHNNSNPLLELERFQTPKERPEPQQNNDYEQREESNPLWRSVSSPEPGSNQSEKTLHRQPSRTVAAEKLRNRPKKLRKALIANLLRWLCSVVFVVAIYVVLWNYSHKDVMSTPTKRELNALIIGLSLGLGMCITISLEAMAVEIRYWILSLRNWTDVEAELILKAKDLTKIIQLTWVSKSRWLRSYAIAFIILNLVSQIALAMLGLVYSTTTADSSAILKPGNVTIPDMSDLDTDRLVSSKSQALGALRYTANSYGTVSLAWVWGTMNDIPKPGTLWDNNDSLIYHGDKSCTYVFQESASRPKKYDLIVSTNRSVEVTGSCRSWKVTKGGSGNESTITIADDKRSRLNITAINGVNQTTFMFDASANQGTTWSEVTAFEASDSNPWFYRCNISFGPVVNATRKEHLLGTNVTSLASSAIALQGYGASSLGPANSDQQFQSYPAESTYGDPQNGNTNGMGVLIAAFTTGVVAVIAQVANDLIVPGLQPQNGVVIEISKWAYIHLILGLTLGVQLLLGVGVAILSN</sequence>
<keyword evidence="2" id="KW-1133">Transmembrane helix</keyword>
<feature type="transmembrane region" description="Helical" evidence="2">
    <location>
        <begin position="194"/>
        <end position="216"/>
    </location>
</feature>
<dbReference type="Proteomes" id="UP000622797">
    <property type="component" value="Unassembled WGS sequence"/>
</dbReference>
<evidence type="ECO:0000256" key="2">
    <source>
        <dbReference type="SAM" id="Phobius"/>
    </source>
</evidence>
<evidence type="ECO:0000256" key="1">
    <source>
        <dbReference type="SAM" id="MobiDB-lite"/>
    </source>
</evidence>
<keyword evidence="4" id="KW-1185">Reference proteome</keyword>
<proteinExistence type="predicted"/>
<feature type="transmembrane region" description="Helical" evidence="2">
    <location>
        <begin position="506"/>
        <end position="530"/>
    </location>
</feature>
<feature type="transmembrane region" description="Helical" evidence="2">
    <location>
        <begin position="129"/>
        <end position="150"/>
    </location>
</feature>
<dbReference type="AlphaFoldDB" id="A0A8H4U604"/>
<keyword evidence="2" id="KW-0472">Membrane</keyword>
<accession>A0A8H4U604</accession>
<reference evidence="3" key="2">
    <citation type="submission" date="2020-05" db="EMBL/GenBank/DDBJ databases">
        <authorList>
            <person name="Kim H.-S."/>
            <person name="Proctor R.H."/>
            <person name="Brown D.W."/>
        </authorList>
    </citation>
    <scope>NUCLEOTIDE SEQUENCE</scope>
    <source>
        <strain evidence="3">NRRL 20472</strain>
    </source>
</reference>
<protein>
    <submittedName>
        <fullName evidence="3">Uncharacterized protein</fullName>
    </submittedName>
</protein>
<reference evidence="3" key="1">
    <citation type="journal article" date="2020" name="BMC Genomics">
        <title>Correction to: Identification and distribution of gene clusters required for synthesis of sphingolipid metabolism inhibitors in diverse species of the filamentous fungus Fusarium.</title>
        <authorList>
            <person name="Kim H.S."/>
            <person name="Lohmar J.M."/>
            <person name="Busman M."/>
            <person name="Brown D.W."/>
            <person name="Naumann T.A."/>
            <person name="Divon H.H."/>
            <person name="Lysoe E."/>
            <person name="Uhlig S."/>
            <person name="Proctor R.H."/>
        </authorList>
    </citation>
    <scope>NUCLEOTIDE SEQUENCE</scope>
    <source>
        <strain evidence="3">NRRL 20472</strain>
    </source>
</reference>
<name>A0A8H4U604_9HYPO</name>
<evidence type="ECO:0000313" key="3">
    <source>
        <dbReference type="EMBL" id="KAF4970476.1"/>
    </source>
</evidence>
<evidence type="ECO:0000313" key="4">
    <source>
        <dbReference type="Proteomes" id="UP000622797"/>
    </source>
</evidence>
<gene>
    <name evidence="3" type="ORF">FSARC_2495</name>
</gene>
<dbReference type="EMBL" id="JABEXW010000120">
    <property type="protein sequence ID" value="KAF4970476.1"/>
    <property type="molecule type" value="Genomic_DNA"/>
</dbReference>
<feature type="transmembrane region" description="Helical" evidence="2">
    <location>
        <begin position="88"/>
        <end position="109"/>
    </location>
</feature>
<comment type="caution">
    <text evidence="3">The sequence shown here is derived from an EMBL/GenBank/DDBJ whole genome shotgun (WGS) entry which is preliminary data.</text>
</comment>
<feature type="transmembrane region" description="Helical" evidence="2">
    <location>
        <begin position="466"/>
        <end position="485"/>
    </location>
</feature>